<dbReference type="PROSITE" id="PS00523">
    <property type="entry name" value="SULFATASE_1"/>
    <property type="match status" value="1"/>
</dbReference>
<dbReference type="InterPro" id="IPR000917">
    <property type="entry name" value="Sulfatase_N"/>
</dbReference>
<dbReference type="Pfam" id="PF00884">
    <property type="entry name" value="Sulfatase"/>
    <property type="match status" value="1"/>
</dbReference>
<keyword evidence="2" id="KW-0479">Metal-binding</keyword>
<protein>
    <submittedName>
        <fullName evidence="6">Arylsulfatase</fullName>
    </submittedName>
</protein>
<name>A0A1N7KXB5_9RHOB</name>
<keyword evidence="3" id="KW-0378">Hydrolase</keyword>
<evidence type="ECO:0000256" key="2">
    <source>
        <dbReference type="ARBA" id="ARBA00022723"/>
    </source>
</evidence>
<dbReference type="GO" id="GO:0004065">
    <property type="term" value="F:arylsulfatase activity"/>
    <property type="evidence" value="ECO:0007669"/>
    <property type="project" value="TreeGrafter"/>
</dbReference>
<dbReference type="Gene3D" id="3.30.1120.10">
    <property type="match status" value="1"/>
</dbReference>
<dbReference type="InterPro" id="IPR017850">
    <property type="entry name" value="Alkaline_phosphatase_core_sf"/>
</dbReference>
<evidence type="ECO:0000256" key="3">
    <source>
        <dbReference type="ARBA" id="ARBA00022801"/>
    </source>
</evidence>
<reference evidence="7" key="1">
    <citation type="submission" date="2017-01" db="EMBL/GenBank/DDBJ databases">
        <authorList>
            <person name="Varghese N."/>
            <person name="Submissions S."/>
        </authorList>
    </citation>
    <scope>NUCLEOTIDE SEQUENCE [LARGE SCALE GENOMIC DNA]</scope>
    <source>
        <strain evidence="7">DSM 29430</strain>
    </source>
</reference>
<dbReference type="GO" id="GO:0046872">
    <property type="term" value="F:metal ion binding"/>
    <property type="evidence" value="ECO:0007669"/>
    <property type="project" value="UniProtKB-KW"/>
</dbReference>
<accession>A0A1N7KXB5</accession>
<keyword evidence="4" id="KW-0106">Calcium</keyword>
<evidence type="ECO:0000256" key="4">
    <source>
        <dbReference type="ARBA" id="ARBA00022837"/>
    </source>
</evidence>
<dbReference type="InterPro" id="IPR050738">
    <property type="entry name" value="Sulfatase"/>
</dbReference>
<proteinExistence type="inferred from homology"/>
<dbReference type="EMBL" id="FTOQ01000002">
    <property type="protein sequence ID" value="SIS66238.1"/>
    <property type="molecule type" value="Genomic_DNA"/>
</dbReference>
<dbReference type="Gene3D" id="3.40.720.10">
    <property type="entry name" value="Alkaline Phosphatase, subunit A"/>
    <property type="match status" value="1"/>
</dbReference>
<dbReference type="Proteomes" id="UP000186684">
    <property type="component" value="Unassembled WGS sequence"/>
</dbReference>
<dbReference type="SUPFAM" id="SSF53649">
    <property type="entry name" value="Alkaline phosphatase-like"/>
    <property type="match status" value="1"/>
</dbReference>
<dbReference type="InterPro" id="IPR024607">
    <property type="entry name" value="Sulfatase_CS"/>
</dbReference>
<dbReference type="AlphaFoldDB" id="A0A1N7KXB5"/>
<dbReference type="PROSITE" id="PS00149">
    <property type="entry name" value="SULFATASE_2"/>
    <property type="match status" value="1"/>
</dbReference>
<evidence type="ECO:0000313" key="6">
    <source>
        <dbReference type="EMBL" id="SIS66238.1"/>
    </source>
</evidence>
<dbReference type="CDD" id="cd16025">
    <property type="entry name" value="PAS_like"/>
    <property type="match status" value="1"/>
</dbReference>
<comment type="similarity">
    <text evidence="1">Belongs to the sulfatase family.</text>
</comment>
<evidence type="ECO:0000259" key="5">
    <source>
        <dbReference type="Pfam" id="PF00884"/>
    </source>
</evidence>
<feature type="domain" description="Sulfatase N-terminal" evidence="5">
    <location>
        <begin position="41"/>
        <end position="448"/>
    </location>
</feature>
<dbReference type="STRING" id="633194.SAMN05421759_102157"/>
<organism evidence="6 7">
    <name type="scientific">Roseivivax lentus</name>
    <dbReference type="NCBI Taxonomy" id="633194"/>
    <lineage>
        <taxon>Bacteria</taxon>
        <taxon>Pseudomonadati</taxon>
        <taxon>Pseudomonadota</taxon>
        <taxon>Alphaproteobacteria</taxon>
        <taxon>Rhodobacterales</taxon>
        <taxon>Roseobacteraceae</taxon>
        <taxon>Roseivivax</taxon>
    </lineage>
</organism>
<dbReference type="PANTHER" id="PTHR42693">
    <property type="entry name" value="ARYLSULFATASE FAMILY MEMBER"/>
    <property type="match status" value="1"/>
</dbReference>
<sequence length="524" mass="58352">MDGHAHSIRCSTFFRQTLGILVAVISALALCGPTLAQGKKPNFVVIVADDLGFSDLGSFGGEIRTPNLDRLAKNGMRFTEFYVGSTCSPTRSMLLTGIDNHRVGLGNMYERTAPNQLGLEGYEGVLSTRVPTIAERLKAAGYRTYMAGKWHLGHSPRHIPAARGFDRSFSLLNVAGSHFDLRGANQDSPINEFVEDNAYLRKLPRGYYSSLTFTDKLKSYIDEGRKSGQPFFAYLAFQAPHDPLQVPKRWLWKYKGKYDMGWDDLRRQRLARQKRLGIVSNSAQLAPRLWYIPSYDDLLGAAQVQQSRRMEVYASMVEYLDFQVGELIKYLEKSGQLDNTYILFFSDNGPEGNDPIQQAKQRPALSGSAWYPNNYDTQFASWGRSYSYMAYGAPWAQVSATPFSGYKGSAFEGGIRSPLIVWHKGMKGGRINRGALMHVKDIPATLAGANGRGMQGRSWVPLLTGQSKNPRSDGGIVAGQYFGAQFARSGSYKAVWMPKPFGKDQWQLFDVSKDPGETRDLSGV</sequence>
<evidence type="ECO:0000256" key="1">
    <source>
        <dbReference type="ARBA" id="ARBA00008779"/>
    </source>
</evidence>
<evidence type="ECO:0000313" key="7">
    <source>
        <dbReference type="Proteomes" id="UP000186684"/>
    </source>
</evidence>
<keyword evidence="7" id="KW-1185">Reference proteome</keyword>
<gene>
    <name evidence="6" type="ORF">SAMN05421759_102157</name>
</gene>
<dbReference type="PANTHER" id="PTHR42693:SF33">
    <property type="entry name" value="ARYLSULFATASE"/>
    <property type="match status" value="1"/>
</dbReference>